<dbReference type="AlphaFoldDB" id="A0AAE1MBT5"/>
<comment type="caution">
    <text evidence="1">The sequence shown here is derived from an EMBL/GenBank/DDBJ whole genome shotgun (WGS) entry which is preliminary data.</text>
</comment>
<keyword evidence="2" id="KW-1185">Reference proteome</keyword>
<protein>
    <recommendedName>
        <fullName evidence="3">RNA-directed DNA polymerase, eukaryota, reverse transcriptase zinc-binding domain protein</fullName>
    </recommendedName>
</protein>
<dbReference type="Proteomes" id="UP001293593">
    <property type="component" value="Unassembled WGS sequence"/>
</dbReference>
<evidence type="ECO:0008006" key="3">
    <source>
        <dbReference type="Google" id="ProtNLM"/>
    </source>
</evidence>
<sequence>MHILRRLGGIQNSRNYPHSSFLFNLEKELQEDLHRLKNLKEIKWFKKSKTEWISKGNRNTCYYHLKSKMRSRRNRIASLNSADGTWVSNEEDLKGMVAGFFKSLFIDDSCYPTILSSNSRFPVIDSVTAGFMSSIPSDDEINRLSFLWEASKL</sequence>
<organism evidence="1 2">
    <name type="scientific">Acacia crassicarpa</name>
    <name type="common">northern wattle</name>
    <dbReference type="NCBI Taxonomy" id="499986"/>
    <lineage>
        <taxon>Eukaryota</taxon>
        <taxon>Viridiplantae</taxon>
        <taxon>Streptophyta</taxon>
        <taxon>Embryophyta</taxon>
        <taxon>Tracheophyta</taxon>
        <taxon>Spermatophyta</taxon>
        <taxon>Magnoliopsida</taxon>
        <taxon>eudicotyledons</taxon>
        <taxon>Gunneridae</taxon>
        <taxon>Pentapetalae</taxon>
        <taxon>rosids</taxon>
        <taxon>fabids</taxon>
        <taxon>Fabales</taxon>
        <taxon>Fabaceae</taxon>
        <taxon>Caesalpinioideae</taxon>
        <taxon>mimosoid clade</taxon>
        <taxon>Acacieae</taxon>
        <taxon>Acacia</taxon>
    </lineage>
</organism>
<evidence type="ECO:0000313" key="1">
    <source>
        <dbReference type="EMBL" id="KAK4253946.1"/>
    </source>
</evidence>
<proteinExistence type="predicted"/>
<dbReference type="EMBL" id="JAWXYG010000014">
    <property type="protein sequence ID" value="KAK4253946.1"/>
    <property type="molecule type" value="Genomic_DNA"/>
</dbReference>
<evidence type="ECO:0000313" key="2">
    <source>
        <dbReference type="Proteomes" id="UP001293593"/>
    </source>
</evidence>
<name>A0AAE1MBT5_9FABA</name>
<gene>
    <name evidence="1" type="ORF">QN277_009388</name>
</gene>
<accession>A0AAE1MBT5</accession>
<reference evidence="1" key="1">
    <citation type="submission" date="2023-10" db="EMBL/GenBank/DDBJ databases">
        <title>Chromosome-level genome of the transformable northern wattle, Acacia crassicarpa.</title>
        <authorList>
            <person name="Massaro I."/>
            <person name="Sinha N.R."/>
            <person name="Poethig S."/>
            <person name="Leichty A.R."/>
        </authorList>
    </citation>
    <scope>NUCLEOTIDE SEQUENCE</scope>
    <source>
        <strain evidence="1">Acra3RX</strain>
        <tissue evidence="1">Leaf</tissue>
    </source>
</reference>